<evidence type="ECO:0000313" key="2">
    <source>
        <dbReference type="Proteomes" id="UP000789920"/>
    </source>
</evidence>
<sequence>NYAGSEQFSENSNKGKRKGKPQSDINNHLETIEEKYTKLTPPTQEK</sequence>
<organism evidence="1 2">
    <name type="scientific">Racocetra persica</name>
    <dbReference type="NCBI Taxonomy" id="160502"/>
    <lineage>
        <taxon>Eukaryota</taxon>
        <taxon>Fungi</taxon>
        <taxon>Fungi incertae sedis</taxon>
        <taxon>Mucoromycota</taxon>
        <taxon>Glomeromycotina</taxon>
        <taxon>Glomeromycetes</taxon>
        <taxon>Diversisporales</taxon>
        <taxon>Gigasporaceae</taxon>
        <taxon>Racocetra</taxon>
    </lineage>
</organism>
<name>A0ACA9RZL1_9GLOM</name>
<gene>
    <name evidence="1" type="ORF">RPERSI_LOCUS24587</name>
</gene>
<comment type="caution">
    <text evidence="1">The sequence shown here is derived from an EMBL/GenBank/DDBJ whole genome shotgun (WGS) entry which is preliminary data.</text>
</comment>
<evidence type="ECO:0000313" key="1">
    <source>
        <dbReference type="EMBL" id="CAG8817032.1"/>
    </source>
</evidence>
<dbReference type="EMBL" id="CAJVQC010079324">
    <property type="protein sequence ID" value="CAG8817032.1"/>
    <property type="molecule type" value="Genomic_DNA"/>
</dbReference>
<dbReference type="Proteomes" id="UP000789920">
    <property type="component" value="Unassembled WGS sequence"/>
</dbReference>
<reference evidence="1" key="1">
    <citation type="submission" date="2021-06" db="EMBL/GenBank/DDBJ databases">
        <authorList>
            <person name="Kallberg Y."/>
            <person name="Tangrot J."/>
            <person name="Rosling A."/>
        </authorList>
    </citation>
    <scope>NUCLEOTIDE SEQUENCE</scope>
    <source>
        <strain evidence="1">MA461A</strain>
    </source>
</reference>
<feature type="non-terminal residue" evidence="1">
    <location>
        <position position="1"/>
    </location>
</feature>
<keyword evidence="2" id="KW-1185">Reference proteome</keyword>
<proteinExistence type="predicted"/>
<accession>A0ACA9RZL1</accession>
<protein>
    <submittedName>
        <fullName evidence="1">32403_t:CDS:1</fullName>
    </submittedName>
</protein>